<dbReference type="Proteomes" id="UP000295416">
    <property type="component" value="Unassembled WGS sequence"/>
</dbReference>
<evidence type="ECO:0000256" key="2">
    <source>
        <dbReference type="ARBA" id="ARBA00022553"/>
    </source>
</evidence>
<dbReference type="Gene3D" id="3.40.50.2300">
    <property type="match status" value="1"/>
</dbReference>
<evidence type="ECO:0000259" key="10">
    <source>
        <dbReference type="PROSITE" id="PS51755"/>
    </source>
</evidence>
<dbReference type="SUPFAM" id="SSF52172">
    <property type="entry name" value="CheY-like"/>
    <property type="match status" value="1"/>
</dbReference>
<evidence type="ECO:0000256" key="4">
    <source>
        <dbReference type="ARBA" id="ARBA00023015"/>
    </source>
</evidence>
<dbReference type="InterPro" id="IPR036388">
    <property type="entry name" value="WH-like_DNA-bd_sf"/>
</dbReference>
<accession>A0A4V2SLV8</accession>
<evidence type="ECO:0000256" key="7">
    <source>
        <dbReference type="PROSITE-ProRule" id="PRU00169"/>
    </source>
</evidence>
<dbReference type="CDD" id="cd17574">
    <property type="entry name" value="REC_OmpR"/>
    <property type="match status" value="1"/>
</dbReference>
<dbReference type="GO" id="GO:0000156">
    <property type="term" value="F:phosphorelay response regulator activity"/>
    <property type="evidence" value="ECO:0007669"/>
    <property type="project" value="TreeGrafter"/>
</dbReference>
<dbReference type="PANTHER" id="PTHR48111:SF40">
    <property type="entry name" value="PHOSPHATE REGULON TRANSCRIPTIONAL REGULATORY PROTEIN PHOB"/>
    <property type="match status" value="1"/>
</dbReference>
<comment type="subcellular location">
    <subcellularLocation>
        <location evidence="1">Cytoplasm</location>
    </subcellularLocation>
</comment>
<evidence type="ECO:0000256" key="3">
    <source>
        <dbReference type="ARBA" id="ARBA00023012"/>
    </source>
</evidence>
<organism evidence="11 12">
    <name type="scientific">Scopulibacillus darangshiensis</name>
    <dbReference type="NCBI Taxonomy" id="442528"/>
    <lineage>
        <taxon>Bacteria</taxon>
        <taxon>Bacillati</taxon>
        <taxon>Bacillota</taxon>
        <taxon>Bacilli</taxon>
        <taxon>Bacillales</taxon>
        <taxon>Sporolactobacillaceae</taxon>
        <taxon>Scopulibacillus</taxon>
    </lineage>
</organism>
<dbReference type="InterPro" id="IPR001867">
    <property type="entry name" value="OmpR/PhoB-type_DNA-bd"/>
</dbReference>
<dbReference type="Gene3D" id="6.10.250.690">
    <property type="match status" value="1"/>
</dbReference>
<evidence type="ECO:0000313" key="11">
    <source>
        <dbReference type="EMBL" id="TCP24946.1"/>
    </source>
</evidence>
<comment type="caution">
    <text evidence="11">The sequence shown here is derived from an EMBL/GenBank/DDBJ whole genome shotgun (WGS) entry which is preliminary data.</text>
</comment>
<proteinExistence type="predicted"/>
<evidence type="ECO:0000313" key="12">
    <source>
        <dbReference type="Proteomes" id="UP000295416"/>
    </source>
</evidence>
<dbReference type="PROSITE" id="PS51755">
    <property type="entry name" value="OMPR_PHOB"/>
    <property type="match status" value="1"/>
</dbReference>
<dbReference type="Gene3D" id="1.10.10.10">
    <property type="entry name" value="Winged helix-like DNA-binding domain superfamily/Winged helix DNA-binding domain"/>
    <property type="match status" value="1"/>
</dbReference>
<evidence type="ECO:0000256" key="6">
    <source>
        <dbReference type="ARBA" id="ARBA00023163"/>
    </source>
</evidence>
<sequence>MANQTILIVDDDKEIVELMRDFLEDEGFGVSEAFNATEALDVLSRTRADCILLDVMMPGQNGFDLCRQIRRTSDTPILFLSARDEDLHKIRGLSLGGDDYIVKSATPEEVVARIKAVLRRYGKKETNESSQLNFGNLVLDLKAYEATVNGKLVSFTPKEFEILCLFAGNPRQVFTYDQLLERFWDGIGDKHTVIVHIGRIREKVEADSKNPKLITNVWGIGYRFEGVRR</sequence>
<dbReference type="GO" id="GO:0000976">
    <property type="term" value="F:transcription cis-regulatory region binding"/>
    <property type="evidence" value="ECO:0007669"/>
    <property type="project" value="TreeGrafter"/>
</dbReference>
<dbReference type="SMART" id="SM00448">
    <property type="entry name" value="REC"/>
    <property type="match status" value="1"/>
</dbReference>
<dbReference type="FunFam" id="1.10.10.10:FF:000018">
    <property type="entry name" value="DNA-binding response regulator ResD"/>
    <property type="match status" value="1"/>
</dbReference>
<dbReference type="EMBL" id="SLXK01000022">
    <property type="protein sequence ID" value="TCP24946.1"/>
    <property type="molecule type" value="Genomic_DNA"/>
</dbReference>
<evidence type="ECO:0000259" key="9">
    <source>
        <dbReference type="PROSITE" id="PS50110"/>
    </source>
</evidence>
<keyword evidence="5 8" id="KW-0238">DNA-binding</keyword>
<dbReference type="AlphaFoldDB" id="A0A4V2SLV8"/>
<dbReference type="SMART" id="SM00862">
    <property type="entry name" value="Trans_reg_C"/>
    <property type="match status" value="1"/>
</dbReference>
<evidence type="ECO:0000256" key="1">
    <source>
        <dbReference type="ARBA" id="ARBA00004496"/>
    </source>
</evidence>
<dbReference type="InterPro" id="IPR016032">
    <property type="entry name" value="Sig_transdc_resp-reg_C-effctor"/>
</dbReference>
<dbReference type="OrthoDB" id="9790442at2"/>
<dbReference type="GO" id="GO:0006355">
    <property type="term" value="P:regulation of DNA-templated transcription"/>
    <property type="evidence" value="ECO:0007669"/>
    <property type="project" value="InterPro"/>
</dbReference>
<dbReference type="RefSeq" id="WP_132746842.1">
    <property type="nucleotide sequence ID" value="NZ_SLXK01000022.1"/>
</dbReference>
<dbReference type="Pfam" id="PF00072">
    <property type="entry name" value="Response_reg"/>
    <property type="match status" value="1"/>
</dbReference>
<dbReference type="Pfam" id="PF00486">
    <property type="entry name" value="Trans_reg_C"/>
    <property type="match status" value="1"/>
</dbReference>
<dbReference type="SUPFAM" id="SSF46894">
    <property type="entry name" value="C-terminal effector domain of the bipartite response regulators"/>
    <property type="match status" value="1"/>
</dbReference>
<feature type="domain" description="OmpR/PhoB-type" evidence="10">
    <location>
        <begin position="129"/>
        <end position="226"/>
    </location>
</feature>
<evidence type="ECO:0000256" key="5">
    <source>
        <dbReference type="ARBA" id="ARBA00023125"/>
    </source>
</evidence>
<keyword evidence="6" id="KW-0804">Transcription</keyword>
<dbReference type="InterPro" id="IPR001789">
    <property type="entry name" value="Sig_transdc_resp-reg_receiver"/>
</dbReference>
<dbReference type="GO" id="GO:0005829">
    <property type="term" value="C:cytosol"/>
    <property type="evidence" value="ECO:0007669"/>
    <property type="project" value="TreeGrafter"/>
</dbReference>
<feature type="DNA-binding region" description="OmpR/PhoB-type" evidence="8">
    <location>
        <begin position="129"/>
        <end position="226"/>
    </location>
</feature>
<dbReference type="InterPro" id="IPR039420">
    <property type="entry name" value="WalR-like"/>
</dbReference>
<keyword evidence="4" id="KW-0805">Transcription regulation</keyword>
<keyword evidence="3" id="KW-0902">Two-component regulatory system</keyword>
<protein>
    <submittedName>
        <fullName evidence="11">DNA-binding response OmpR family regulator</fullName>
    </submittedName>
</protein>
<dbReference type="PROSITE" id="PS50110">
    <property type="entry name" value="RESPONSE_REGULATORY"/>
    <property type="match status" value="1"/>
</dbReference>
<keyword evidence="2 7" id="KW-0597">Phosphoprotein</keyword>
<gene>
    <name evidence="11" type="ORF">EV207_12249</name>
</gene>
<evidence type="ECO:0000256" key="8">
    <source>
        <dbReference type="PROSITE-ProRule" id="PRU01091"/>
    </source>
</evidence>
<dbReference type="CDD" id="cd00383">
    <property type="entry name" value="trans_reg_C"/>
    <property type="match status" value="1"/>
</dbReference>
<dbReference type="FunFam" id="3.40.50.2300:FF:000001">
    <property type="entry name" value="DNA-binding response regulator PhoB"/>
    <property type="match status" value="1"/>
</dbReference>
<dbReference type="PANTHER" id="PTHR48111">
    <property type="entry name" value="REGULATOR OF RPOS"/>
    <property type="match status" value="1"/>
</dbReference>
<feature type="modified residue" description="4-aspartylphosphate" evidence="7">
    <location>
        <position position="54"/>
    </location>
</feature>
<reference evidence="11 12" key="1">
    <citation type="submission" date="2019-03" db="EMBL/GenBank/DDBJ databases">
        <title>Genomic Encyclopedia of Type Strains, Phase IV (KMG-IV): sequencing the most valuable type-strain genomes for metagenomic binning, comparative biology and taxonomic classification.</title>
        <authorList>
            <person name="Goeker M."/>
        </authorList>
    </citation>
    <scope>NUCLEOTIDE SEQUENCE [LARGE SCALE GENOMIC DNA]</scope>
    <source>
        <strain evidence="11 12">DSM 19377</strain>
    </source>
</reference>
<feature type="domain" description="Response regulatory" evidence="9">
    <location>
        <begin position="5"/>
        <end position="118"/>
    </location>
</feature>
<dbReference type="GO" id="GO:0032993">
    <property type="term" value="C:protein-DNA complex"/>
    <property type="evidence" value="ECO:0007669"/>
    <property type="project" value="TreeGrafter"/>
</dbReference>
<name>A0A4V2SLV8_9BACL</name>
<dbReference type="InterPro" id="IPR011006">
    <property type="entry name" value="CheY-like_superfamily"/>
</dbReference>
<keyword evidence="12" id="KW-1185">Reference proteome</keyword>